<comment type="subcellular location">
    <subcellularLocation>
        <location evidence="1 7">Cell membrane</location>
        <topology evidence="1 7">Multi-pass membrane protein</topology>
    </subcellularLocation>
</comment>
<evidence type="ECO:0000313" key="9">
    <source>
        <dbReference type="EMBL" id="CAE10088.1"/>
    </source>
</evidence>
<dbReference type="Gene3D" id="1.10.3720.10">
    <property type="entry name" value="MetI-like"/>
    <property type="match status" value="1"/>
</dbReference>
<dbReference type="eggNOG" id="COG0601">
    <property type="taxonomic scope" value="Bacteria"/>
</dbReference>
<dbReference type="RefSeq" id="WP_011138882.1">
    <property type="nucleotide sequence ID" value="NC_005090.1"/>
</dbReference>
<evidence type="ECO:0000256" key="3">
    <source>
        <dbReference type="ARBA" id="ARBA00022475"/>
    </source>
</evidence>
<evidence type="ECO:0000259" key="8">
    <source>
        <dbReference type="PROSITE" id="PS50928"/>
    </source>
</evidence>
<dbReference type="CDD" id="cd06261">
    <property type="entry name" value="TM_PBP2"/>
    <property type="match status" value="1"/>
</dbReference>
<dbReference type="SUPFAM" id="SSF161098">
    <property type="entry name" value="MetI-like"/>
    <property type="match status" value="1"/>
</dbReference>
<dbReference type="InterPro" id="IPR035906">
    <property type="entry name" value="MetI-like_sf"/>
</dbReference>
<dbReference type="GO" id="GO:0005886">
    <property type="term" value="C:plasma membrane"/>
    <property type="evidence" value="ECO:0007669"/>
    <property type="project" value="UniProtKB-SubCell"/>
</dbReference>
<dbReference type="Pfam" id="PF00528">
    <property type="entry name" value="BPD_transp_1"/>
    <property type="match status" value="1"/>
</dbReference>
<feature type="transmembrane region" description="Helical" evidence="7">
    <location>
        <begin position="105"/>
        <end position="126"/>
    </location>
</feature>
<feature type="domain" description="ABC transmembrane type-1" evidence="8">
    <location>
        <begin position="99"/>
        <end position="296"/>
    </location>
</feature>
<feature type="transmembrane region" description="Helical" evidence="7">
    <location>
        <begin position="177"/>
        <end position="195"/>
    </location>
</feature>
<evidence type="ECO:0000256" key="7">
    <source>
        <dbReference type="RuleBase" id="RU363032"/>
    </source>
</evidence>
<protein>
    <submittedName>
        <fullName evidence="9">NICKEL TRANSPORT SYSTEM PERMEASE</fullName>
    </submittedName>
</protein>
<feature type="transmembrane region" description="Helical" evidence="7">
    <location>
        <begin position="277"/>
        <end position="299"/>
    </location>
</feature>
<evidence type="ECO:0000256" key="1">
    <source>
        <dbReference type="ARBA" id="ARBA00004651"/>
    </source>
</evidence>
<dbReference type="PANTHER" id="PTHR43163">
    <property type="entry name" value="DIPEPTIDE TRANSPORT SYSTEM PERMEASE PROTEIN DPPB-RELATED"/>
    <property type="match status" value="1"/>
</dbReference>
<dbReference type="HOGENOM" id="CLU_036879_0_2_7"/>
<name>Q7M9E2_WOLSU</name>
<reference evidence="9 10" key="1">
    <citation type="journal article" date="2003" name="Proc. Natl. Acad. Sci. U.S.A.">
        <title>Complete genome sequence and analysis of Wolinella succinogenes.</title>
        <authorList>
            <person name="Baar C."/>
            <person name="Eppinger M."/>
            <person name="Raddatz G."/>
            <person name="Simon JM."/>
            <person name="Lanz C."/>
            <person name="Klimmek O."/>
            <person name="Nandakumar R."/>
            <person name="Gross R."/>
            <person name="Rosinus A."/>
            <person name="Keller H."/>
            <person name="Jagtap P."/>
            <person name="Linke B."/>
            <person name="Meyer F."/>
            <person name="Lederer H."/>
            <person name="Schuster S.C."/>
        </authorList>
    </citation>
    <scope>NUCLEOTIDE SEQUENCE [LARGE SCALE GENOMIC DNA]</scope>
    <source>
        <strain evidence="10">ATCC 29543 / DSM 1740 / CCUG 13145 / JCM 31913 / LMG 7466 / NCTC 11488 / FDC 602W</strain>
    </source>
</reference>
<dbReference type="NCBIfam" id="TIGR02789">
    <property type="entry name" value="nickel_nikB"/>
    <property type="match status" value="1"/>
</dbReference>
<dbReference type="STRING" id="273121.WS0985"/>
<evidence type="ECO:0000313" key="10">
    <source>
        <dbReference type="Proteomes" id="UP000000422"/>
    </source>
</evidence>
<dbReference type="PROSITE" id="PS50928">
    <property type="entry name" value="ABC_TM1"/>
    <property type="match status" value="1"/>
</dbReference>
<dbReference type="InterPro" id="IPR045621">
    <property type="entry name" value="BPD_transp_1_N"/>
</dbReference>
<dbReference type="InterPro" id="IPR000515">
    <property type="entry name" value="MetI-like"/>
</dbReference>
<dbReference type="AlphaFoldDB" id="Q7M9E2"/>
<dbReference type="GO" id="GO:0015099">
    <property type="term" value="F:nickel cation transmembrane transporter activity"/>
    <property type="evidence" value="ECO:0007669"/>
    <property type="project" value="InterPro"/>
</dbReference>
<proteinExistence type="inferred from homology"/>
<comment type="similarity">
    <text evidence="7">Belongs to the binding-protein-dependent transport system permease family.</text>
</comment>
<dbReference type="NCBIfam" id="NF045469">
    <property type="entry name" value="Opp1B"/>
    <property type="match status" value="1"/>
</dbReference>
<accession>Q7M9E2</accession>
<feature type="transmembrane region" description="Helical" evidence="7">
    <location>
        <begin position="238"/>
        <end position="257"/>
    </location>
</feature>
<dbReference type="KEGG" id="wsu:WS0985"/>
<keyword evidence="2 7" id="KW-0813">Transport</keyword>
<dbReference type="PANTHER" id="PTHR43163:SF6">
    <property type="entry name" value="DIPEPTIDE TRANSPORT SYSTEM PERMEASE PROTEIN DPPB-RELATED"/>
    <property type="match status" value="1"/>
</dbReference>
<sequence>MRNYIIRRLLLVFPMVLAISFVAFILISFIPSDPAEVALRVNEIVPTPQAIADMRESLGLNDPLWVRYFHWLQNCLHLDFGHSYINIDRTVYDEIARSLPVTLKLAAFAFVIVVAVSFPLGILCAVYRDSLFDKSMRVFIFIFTAIPNYWLALLLMWGLAVYLNLLPTNGASTWKHYILPAVTLSMTYVSTYIRLIRNSMLDNMQENYIFYARVRGIKERWVILRHLLPNSIQSTTTALGMSVVQLIAGTFVIENIFSLPGIGRLCITAIFNRDYPIIQAYILMMGLLFVFCNLLIDIFQALMDPRQRRGVK</sequence>
<gene>
    <name evidence="9" type="primary">NIKB</name>
    <name evidence="9" type="ordered locus">WS0985</name>
</gene>
<evidence type="ECO:0000256" key="2">
    <source>
        <dbReference type="ARBA" id="ARBA00022448"/>
    </source>
</evidence>
<organism evidence="10">
    <name type="scientific">Wolinella succinogenes (strain ATCC 29543 / DSM 1740 / CCUG 13145 / JCM 31913 / LMG 7466 / NCTC 11488 / FDC 602W)</name>
    <name type="common">Vibrio succinogenes</name>
    <dbReference type="NCBI Taxonomy" id="273121"/>
    <lineage>
        <taxon>Bacteria</taxon>
        <taxon>Pseudomonadati</taxon>
        <taxon>Campylobacterota</taxon>
        <taxon>Epsilonproteobacteria</taxon>
        <taxon>Campylobacterales</taxon>
        <taxon>Helicobacteraceae</taxon>
        <taxon>Wolinella</taxon>
    </lineage>
</organism>
<evidence type="ECO:0000256" key="4">
    <source>
        <dbReference type="ARBA" id="ARBA00022692"/>
    </source>
</evidence>
<keyword evidence="5 7" id="KW-1133">Transmembrane helix</keyword>
<feature type="transmembrane region" description="Helical" evidence="7">
    <location>
        <begin position="138"/>
        <end position="165"/>
    </location>
</feature>
<keyword evidence="3" id="KW-1003">Cell membrane</keyword>
<evidence type="ECO:0000256" key="5">
    <source>
        <dbReference type="ARBA" id="ARBA00022989"/>
    </source>
</evidence>
<dbReference type="InterPro" id="IPR050036">
    <property type="entry name" value="CntB"/>
</dbReference>
<keyword evidence="6 7" id="KW-0472">Membrane</keyword>
<dbReference type="InterPro" id="IPR014156">
    <property type="entry name" value="Nickel_NikB"/>
</dbReference>
<dbReference type="GO" id="GO:0071916">
    <property type="term" value="F:dipeptide transmembrane transporter activity"/>
    <property type="evidence" value="ECO:0007669"/>
    <property type="project" value="TreeGrafter"/>
</dbReference>
<keyword evidence="10" id="KW-1185">Reference proteome</keyword>
<dbReference type="Pfam" id="PF19300">
    <property type="entry name" value="BPD_transp_1_N"/>
    <property type="match status" value="1"/>
</dbReference>
<keyword evidence="4 7" id="KW-0812">Transmembrane</keyword>
<evidence type="ECO:0000256" key="6">
    <source>
        <dbReference type="ARBA" id="ARBA00023136"/>
    </source>
</evidence>
<feature type="transmembrane region" description="Helical" evidence="7">
    <location>
        <begin position="9"/>
        <end position="30"/>
    </location>
</feature>
<dbReference type="EMBL" id="BX571659">
    <property type="protein sequence ID" value="CAE10088.1"/>
    <property type="molecule type" value="Genomic_DNA"/>
</dbReference>
<dbReference type="Proteomes" id="UP000000422">
    <property type="component" value="Chromosome"/>
</dbReference>